<evidence type="ECO:0000259" key="2">
    <source>
        <dbReference type="PROSITE" id="PS51178"/>
    </source>
</evidence>
<dbReference type="PROSITE" id="PS51257">
    <property type="entry name" value="PROKAR_LIPOPROTEIN"/>
    <property type="match status" value="1"/>
</dbReference>
<dbReference type="Gene3D" id="3.30.10.20">
    <property type="match status" value="1"/>
</dbReference>
<feature type="chain" id="PRO_5046719289" evidence="1">
    <location>
        <begin position="20"/>
        <end position="376"/>
    </location>
</feature>
<dbReference type="PROSITE" id="PS51178">
    <property type="entry name" value="PASTA"/>
    <property type="match status" value="1"/>
</dbReference>
<feature type="signal peptide" evidence="1">
    <location>
        <begin position="1"/>
        <end position="19"/>
    </location>
</feature>
<evidence type="ECO:0000256" key="1">
    <source>
        <dbReference type="SAM" id="SignalP"/>
    </source>
</evidence>
<dbReference type="Gene3D" id="2.50.20.10">
    <property type="entry name" value="Lipoprotein localisation LolA/LolB/LppX"/>
    <property type="match status" value="1"/>
</dbReference>
<dbReference type="Proteomes" id="UP000322887">
    <property type="component" value="Chromosome"/>
</dbReference>
<dbReference type="EMBL" id="CP042910">
    <property type="protein sequence ID" value="QEG19304.1"/>
    <property type="molecule type" value="Genomic_DNA"/>
</dbReference>
<dbReference type="InterPro" id="IPR005543">
    <property type="entry name" value="PASTA_dom"/>
</dbReference>
<dbReference type="CDD" id="cd06577">
    <property type="entry name" value="PASTA_pknB"/>
    <property type="match status" value="1"/>
</dbReference>
<keyword evidence="4" id="KW-1185">Reference proteome</keyword>
<dbReference type="GeneID" id="98649642"/>
<dbReference type="Pfam" id="PF03793">
    <property type="entry name" value="PASTA"/>
    <property type="match status" value="1"/>
</dbReference>
<feature type="domain" description="PASTA" evidence="2">
    <location>
        <begin position="300"/>
        <end position="369"/>
    </location>
</feature>
<name>A0ABX5YU54_9PLAN</name>
<dbReference type="RefSeq" id="WP_002648434.1">
    <property type="nucleotide sequence ID" value="NZ_CAXAST010000006.1"/>
</dbReference>
<keyword evidence="1" id="KW-0732">Signal</keyword>
<proteinExistence type="predicted"/>
<reference evidence="3 4" key="1">
    <citation type="submission" date="2019-08" db="EMBL/GenBank/DDBJ databases">
        <title>Deep-cultivation of Planctomycetes and their phenomic and genomic characterization uncovers novel biology.</title>
        <authorList>
            <person name="Wiegand S."/>
            <person name="Jogler M."/>
            <person name="Boedeker C."/>
            <person name="Pinto D."/>
            <person name="Vollmers J."/>
            <person name="Rivas-Marin E."/>
            <person name="Kohn T."/>
            <person name="Peeters S.H."/>
            <person name="Heuer A."/>
            <person name="Rast P."/>
            <person name="Oberbeckmann S."/>
            <person name="Bunk B."/>
            <person name="Jeske O."/>
            <person name="Meyerdierks A."/>
            <person name="Storesund J.E."/>
            <person name="Kallscheuer N."/>
            <person name="Luecker S."/>
            <person name="Lage O.M."/>
            <person name="Pohl T."/>
            <person name="Merkel B.J."/>
            <person name="Hornburger P."/>
            <person name="Mueller R.-W."/>
            <person name="Bruemmer F."/>
            <person name="Labrenz M."/>
            <person name="Spormann A.M."/>
            <person name="Op den Camp H."/>
            <person name="Overmann J."/>
            <person name="Amann R."/>
            <person name="Jetten M.S.M."/>
            <person name="Mascher T."/>
            <person name="Medema M.H."/>
            <person name="Devos D.P."/>
            <person name="Kaster A.-K."/>
            <person name="Ovreas L."/>
            <person name="Rohde M."/>
            <person name="Galperin M.Y."/>
            <person name="Jogler C."/>
        </authorList>
    </citation>
    <scope>NUCLEOTIDE SEQUENCE [LARGE SCALE GENOMIC DNA]</scope>
    <source>
        <strain evidence="3 4">DSM 8797</strain>
    </source>
</reference>
<evidence type="ECO:0000313" key="3">
    <source>
        <dbReference type="EMBL" id="QEG19304.1"/>
    </source>
</evidence>
<gene>
    <name evidence="3" type="ORF">GmarT_52020</name>
</gene>
<protein>
    <submittedName>
        <fullName evidence="3">PASTA domain protein</fullName>
    </submittedName>
</protein>
<evidence type="ECO:0000313" key="4">
    <source>
        <dbReference type="Proteomes" id="UP000322887"/>
    </source>
</evidence>
<sequence>MKLKLVLLQSALVFTSCTAAGLLLCNQLSQAQGQQPAANQAPQVEQQLPAALEEILKKWELESSKIEKLEGKHIRIEYEDVFKVEKQSEGIFYYEKPDKGRIDITGMDIKKGAKGKKIDPKTGQPYQLRPGANECWICDGKRIFSINEDEKSYEVFPIPLERRGVNIMEGPLPFLFGMPAKTAKERYFLKLEINNPQQILIAAKPKRRADAANYSEAKIILNPKTYLPSAVLLIHPGGKQSTVYTFKDVVANKSRGIIRKLFTDDPFVPDLADYRLEGKVVAVAGEENVQRPVQQAAPVQQATFKVPNMLGRDYKTAQKLIKDMGFESKVYPGKPAQKPDQRIYHVYDQRPVPGEAVKPGAVIHLQLYTDPSKQQN</sequence>
<organism evidence="3 4">
    <name type="scientific">Gimesia maris</name>
    <dbReference type="NCBI Taxonomy" id="122"/>
    <lineage>
        <taxon>Bacteria</taxon>
        <taxon>Pseudomonadati</taxon>
        <taxon>Planctomycetota</taxon>
        <taxon>Planctomycetia</taxon>
        <taxon>Planctomycetales</taxon>
        <taxon>Planctomycetaceae</taxon>
        <taxon>Gimesia</taxon>
    </lineage>
</organism>
<accession>A0ABX5YU54</accession>